<reference evidence="1" key="1">
    <citation type="submission" date="2014-05" db="EMBL/GenBank/DDBJ databases">
        <authorList>
            <person name="Chronopoulou M."/>
        </authorList>
    </citation>
    <scope>NUCLEOTIDE SEQUENCE</scope>
    <source>
        <tissue evidence="1">Whole organism</tissue>
    </source>
</reference>
<sequence>MQTGGRKRIRHTCYLMASSFNILTKMSPKGKCHLQNAALSDLSPSCSGDVVLSNMRTSHPSSRCFWLVNKNVFGLALSPGCLVISYSPMLTASVLSPASNCQVFHSIGDN</sequence>
<dbReference type="EMBL" id="HACA01026706">
    <property type="protein sequence ID" value="CDW44067.1"/>
    <property type="molecule type" value="Transcribed_RNA"/>
</dbReference>
<organism evidence="1">
    <name type="scientific">Lepeophtheirus salmonis</name>
    <name type="common">Salmon louse</name>
    <name type="synonym">Caligus salmonis</name>
    <dbReference type="NCBI Taxonomy" id="72036"/>
    <lineage>
        <taxon>Eukaryota</taxon>
        <taxon>Metazoa</taxon>
        <taxon>Ecdysozoa</taxon>
        <taxon>Arthropoda</taxon>
        <taxon>Crustacea</taxon>
        <taxon>Multicrustacea</taxon>
        <taxon>Hexanauplia</taxon>
        <taxon>Copepoda</taxon>
        <taxon>Siphonostomatoida</taxon>
        <taxon>Caligidae</taxon>
        <taxon>Lepeophtheirus</taxon>
    </lineage>
</organism>
<protein>
    <submittedName>
        <fullName evidence="1">Uncharacterized protein</fullName>
    </submittedName>
</protein>
<accession>A0A0K2V1M7</accession>
<proteinExistence type="predicted"/>
<name>A0A0K2V1M7_LEPSM</name>
<evidence type="ECO:0000313" key="1">
    <source>
        <dbReference type="EMBL" id="CDW44067.1"/>
    </source>
</evidence>
<dbReference type="AlphaFoldDB" id="A0A0K2V1M7"/>